<dbReference type="GO" id="GO:0046872">
    <property type="term" value="F:metal ion binding"/>
    <property type="evidence" value="ECO:0007669"/>
    <property type="project" value="UniProtKB-KW"/>
</dbReference>
<evidence type="ECO:0000256" key="10">
    <source>
        <dbReference type="PIRSR" id="PIRSR604385-3"/>
    </source>
</evidence>
<sequence>MNVTDRKLLYDGHYKLSQLLVQTGGKQLKRERFEPGNAVAALVYDTQKQRYLFVRQFRIGSESELLEIPAGMLDKEGEKPEEAMRREIQEELGYQVDKLTYITNVYSSPGGSAEQIWLYYAEVSHQTGPGGGAIDEDENIEVVALRYDELAAEPWQDAKTLIAVQWVQLR</sequence>
<comment type="cofactor">
    <cofactor evidence="2 9">
        <name>Mg(2+)</name>
        <dbReference type="ChEBI" id="CHEBI:18420"/>
    </cofactor>
</comment>
<accession>A0A4Z0Q3U4</accession>
<keyword evidence="13" id="KW-1185">Reference proteome</keyword>
<dbReference type="Pfam" id="PF00293">
    <property type="entry name" value="NUDIX"/>
    <property type="match status" value="1"/>
</dbReference>
<dbReference type="PANTHER" id="PTHR11839:SF18">
    <property type="entry name" value="NUDIX HYDROLASE DOMAIN-CONTAINING PROTEIN"/>
    <property type="match status" value="1"/>
</dbReference>
<dbReference type="EMBL" id="SRLC01000001">
    <property type="protein sequence ID" value="TGE24159.1"/>
    <property type="molecule type" value="Genomic_DNA"/>
</dbReference>
<dbReference type="RefSeq" id="WP_135461461.1">
    <property type="nucleotide sequence ID" value="NZ_SRLC01000001.1"/>
</dbReference>
<dbReference type="Gene3D" id="3.90.79.10">
    <property type="entry name" value="Nucleoside Triphosphate Pyrophosphohydrolase"/>
    <property type="match status" value="1"/>
</dbReference>
<evidence type="ECO:0000256" key="7">
    <source>
        <dbReference type="ARBA" id="ARBA00032162"/>
    </source>
</evidence>
<dbReference type="GO" id="GO:0005829">
    <property type="term" value="C:cytosol"/>
    <property type="evidence" value="ECO:0007669"/>
    <property type="project" value="TreeGrafter"/>
</dbReference>
<evidence type="ECO:0000313" key="13">
    <source>
        <dbReference type="Proteomes" id="UP000297549"/>
    </source>
</evidence>
<evidence type="ECO:0000256" key="8">
    <source>
        <dbReference type="ARBA" id="ARBA00032272"/>
    </source>
</evidence>
<comment type="similarity">
    <text evidence="3">Belongs to the Nudix hydrolase family. NudK subfamily.</text>
</comment>
<dbReference type="PANTHER" id="PTHR11839">
    <property type="entry name" value="UDP/ADP-SUGAR PYROPHOSPHATASE"/>
    <property type="match status" value="1"/>
</dbReference>
<dbReference type="GO" id="GO:0006753">
    <property type="term" value="P:nucleoside phosphate metabolic process"/>
    <property type="evidence" value="ECO:0007669"/>
    <property type="project" value="TreeGrafter"/>
</dbReference>
<keyword evidence="9" id="KW-0460">Magnesium</keyword>
<evidence type="ECO:0000256" key="9">
    <source>
        <dbReference type="PIRSR" id="PIRSR604385-2"/>
    </source>
</evidence>
<feature type="binding site" evidence="9">
    <location>
        <position position="138"/>
    </location>
    <ligand>
        <name>Mg(2+)</name>
        <dbReference type="ChEBI" id="CHEBI:18420"/>
        <label>1</label>
    </ligand>
</feature>
<keyword evidence="6 12" id="KW-0378">Hydrolase</keyword>
<dbReference type="AlphaFoldDB" id="A0A4Z0Q3U4"/>
<evidence type="ECO:0000256" key="6">
    <source>
        <dbReference type="ARBA" id="ARBA00022801"/>
    </source>
</evidence>
<feature type="binding site" evidence="9">
    <location>
        <position position="91"/>
    </location>
    <ligand>
        <name>Mg(2+)</name>
        <dbReference type="ChEBI" id="CHEBI:18420"/>
        <label>1</label>
    </ligand>
</feature>
<dbReference type="OrthoDB" id="1523642at2"/>
<comment type="subunit">
    <text evidence="4">Homodimer.</text>
</comment>
<feature type="short sequence motif" description="Nudix box" evidence="10">
    <location>
        <begin position="71"/>
        <end position="94"/>
    </location>
</feature>
<dbReference type="Proteomes" id="UP000297549">
    <property type="component" value="Unassembled WGS sequence"/>
</dbReference>
<proteinExistence type="inferred from homology"/>
<dbReference type="NCBIfam" id="TIGR00052">
    <property type="entry name" value="nudix-type nucleoside diphosphatase, YffH/AdpP family"/>
    <property type="match status" value="1"/>
</dbReference>
<reference evidence="12 13" key="1">
    <citation type="submission" date="2019-04" db="EMBL/GenBank/DDBJ databases">
        <authorList>
            <person name="Feng G."/>
            <person name="Zhang J."/>
            <person name="Zhu H."/>
        </authorList>
    </citation>
    <scope>NUCLEOTIDE SEQUENCE [LARGE SCALE GENOMIC DNA]</scope>
    <source>
        <strain evidence="12 13">JCM 31653</strain>
    </source>
</reference>
<organism evidence="12 13">
    <name type="scientific">Hymenobacter aquaticus</name>
    <dbReference type="NCBI Taxonomy" id="1867101"/>
    <lineage>
        <taxon>Bacteria</taxon>
        <taxon>Pseudomonadati</taxon>
        <taxon>Bacteroidota</taxon>
        <taxon>Cytophagia</taxon>
        <taxon>Cytophagales</taxon>
        <taxon>Hymenobacteraceae</taxon>
        <taxon>Hymenobacter</taxon>
    </lineage>
</organism>
<gene>
    <name evidence="12" type="ORF">E5K00_02790</name>
</gene>
<comment type="caution">
    <text evidence="12">The sequence shown here is derived from an EMBL/GenBank/DDBJ whole genome shotgun (WGS) entry which is preliminary data.</text>
</comment>
<evidence type="ECO:0000256" key="2">
    <source>
        <dbReference type="ARBA" id="ARBA00001946"/>
    </source>
</evidence>
<comment type="catalytic activity">
    <reaction evidence="1">
        <text>GDP-alpha-D-mannose + H2O = alpha-D-mannose 1-phosphate + GMP + 2 H(+)</text>
        <dbReference type="Rhea" id="RHEA:27978"/>
        <dbReference type="ChEBI" id="CHEBI:15377"/>
        <dbReference type="ChEBI" id="CHEBI:15378"/>
        <dbReference type="ChEBI" id="CHEBI:57527"/>
        <dbReference type="ChEBI" id="CHEBI:58115"/>
        <dbReference type="ChEBI" id="CHEBI:58409"/>
    </reaction>
</comment>
<evidence type="ECO:0000256" key="1">
    <source>
        <dbReference type="ARBA" id="ARBA00000847"/>
    </source>
</evidence>
<evidence type="ECO:0000256" key="4">
    <source>
        <dbReference type="ARBA" id="ARBA00011738"/>
    </source>
</evidence>
<dbReference type="GO" id="GO:0019144">
    <property type="term" value="F:ADP-sugar diphosphatase activity"/>
    <property type="evidence" value="ECO:0007669"/>
    <property type="project" value="TreeGrafter"/>
</dbReference>
<keyword evidence="9" id="KW-0479">Metal-binding</keyword>
<dbReference type="InterPro" id="IPR004385">
    <property type="entry name" value="NDP_pyrophosphatase"/>
</dbReference>
<name>A0A4Z0Q3U4_9BACT</name>
<dbReference type="PROSITE" id="PS51462">
    <property type="entry name" value="NUDIX"/>
    <property type="match status" value="1"/>
</dbReference>
<dbReference type="InterPro" id="IPR000086">
    <property type="entry name" value="NUDIX_hydrolase_dom"/>
</dbReference>
<evidence type="ECO:0000259" key="11">
    <source>
        <dbReference type="PROSITE" id="PS51462"/>
    </source>
</evidence>
<feature type="domain" description="Nudix hydrolase" evidence="11">
    <location>
        <begin position="34"/>
        <end position="168"/>
    </location>
</feature>
<evidence type="ECO:0000256" key="5">
    <source>
        <dbReference type="ARBA" id="ARBA00016377"/>
    </source>
</evidence>
<evidence type="ECO:0000256" key="3">
    <source>
        <dbReference type="ARBA" id="ARBA00007275"/>
    </source>
</evidence>
<evidence type="ECO:0000313" key="12">
    <source>
        <dbReference type="EMBL" id="TGE24159.1"/>
    </source>
</evidence>
<feature type="binding site" evidence="9">
    <location>
        <position position="87"/>
    </location>
    <ligand>
        <name>Mg(2+)</name>
        <dbReference type="ChEBI" id="CHEBI:18420"/>
        <label>1</label>
    </ligand>
</feature>
<protein>
    <recommendedName>
        <fullName evidence="5">GDP-mannose pyrophosphatase</fullName>
    </recommendedName>
    <alternativeName>
        <fullName evidence="7">GDP-mannose hydrolase</fullName>
    </alternativeName>
    <alternativeName>
        <fullName evidence="8">GDPMK</fullName>
    </alternativeName>
</protein>
<dbReference type="InterPro" id="IPR015797">
    <property type="entry name" value="NUDIX_hydrolase-like_dom_sf"/>
</dbReference>
<feature type="binding site" evidence="9">
    <location>
        <position position="70"/>
    </location>
    <ligand>
        <name>Mg(2+)</name>
        <dbReference type="ChEBI" id="CHEBI:18420"/>
        <label>1</label>
    </ligand>
</feature>
<dbReference type="SUPFAM" id="SSF55811">
    <property type="entry name" value="Nudix"/>
    <property type="match status" value="1"/>
</dbReference>
<dbReference type="GO" id="GO:0019693">
    <property type="term" value="P:ribose phosphate metabolic process"/>
    <property type="evidence" value="ECO:0007669"/>
    <property type="project" value="TreeGrafter"/>
</dbReference>